<dbReference type="Proteomes" id="UP000823615">
    <property type="component" value="Unassembled WGS sequence"/>
</dbReference>
<dbReference type="AlphaFoldDB" id="A0A9D9DZT9"/>
<dbReference type="InterPro" id="IPR008323">
    <property type="entry name" value="UCP033563"/>
</dbReference>
<organism evidence="1 2">
    <name type="scientific">Candidatus Ornithospirochaeta stercoripullorum</name>
    <dbReference type="NCBI Taxonomy" id="2840899"/>
    <lineage>
        <taxon>Bacteria</taxon>
        <taxon>Pseudomonadati</taxon>
        <taxon>Spirochaetota</taxon>
        <taxon>Spirochaetia</taxon>
        <taxon>Spirochaetales</taxon>
        <taxon>Spirochaetaceae</taxon>
        <taxon>Spirochaetaceae incertae sedis</taxon>
        <taxon>Candidatus Ornithospirochaeta</taxon>
    </lineage>
</organism>
<dbReference type="EMBL" id="JADIMT010000051">
    <property type="protein sequence ID" value="MBO8436080.1"/>
    <property type="molecule type" value="Genomic_DNA"/>
</dbReference>
<comment type="caution">
    <text evidence="1">The sequence shown here is derived from an EMBL/GenBank/DDBJ whole genome shotgun (WGS) entry which is preliminary data.</text>
</comment>
<gene>
    <name evidence="1" type="ORF">IAA97_03785</name>
</gene>
<sequence>MKETGFSPADILLPNEEIDMERWAVVACDQYTSQREYWEEADRIVGDAPSTLRLILPECYLEEKNKEERIKAIDETMARYLDEGVFRTFSDSYVLVKRDTESGTRYGLVGKLDLEEYDYSPSSVSPIRATEGTILSRIPPRKEIRKNALLELPHIMVLISDSKKSVIEPLAAKRDTLKVLYSSQLMLNGGHVTGYLVDSKEDKEAISKALLKIKDSLDRENPLLFAMGDGNHSLASAKSSWEDIKAKLPEEERKTHPARYALVEIENIYDPGLEFEPIHRAFFSLKRSDFDEILSHHAMRIEKEKLTSTAEAVKLLRRRKRSFAMLSDGEVILYTLDGTEKGLPAWTIQSVIDEMLHSGKGSVDYIHGIETVEELAKKGAIGIILPDISKDSFFSSILNDRAFPRKTFSIGHANEKRYYIEARKIR</sequence>
<reference evidence="1" key="2">
    <citation type="journal article" date="2021" name="PeerJ">
        <title>Extensive microbial diversity within the chicken gut microbiome revealed by metagenomics and culture.</title>
        <authorList>
            <person name="Gilroy R."/>
            <person name="Ravi A."/>
            <person name="Getino M."/>
            <person name="Pursley I."/>
            <person name="Horton D.L."/>
            <person name="Alikhan N.F."/>
            <person name="Baker D."/>
            <person name="Gharbi K."/>
            <person name="Hall N."/>
            <person name="Watson M."/>
            <person name="Adriaenssens E.M."/>
            <person name="Foster-Nyarko E."/>
            <person name="Jarju S."/>
            <person name="Secka A."/>
            <person name="Antonio M."/>
            <person name="Oren A."/>
            <person name="Chaudhuri R.R."/>
            <person name="La Ragione R."/>
            <person name="Hildebrand F."/>
            <person name="Pallen M.J."/>
        </authorList>
    </citation>
    <scope>NUCLEOTIDE SEQUENCE</scope>
    <source>
        <strain evidence="1">7293</strain>
    </source>
</reference>
<evidence type="ECO:0000313" key="1">
    <source>
        <dbReference type="EMBL" id="MBO8436080.1"/>
    </source>
</evidence>
<reference evidence="1" key="1">
    <citation type="submission" date="2020-10" db="EMBL/GenBank/DDBJ databases">
        <authorList>
            <person name="Gilroy R."/>
        </authorList>
    </citation>
    <scope>NUCLEOTIDE SEQUENCE</scope>
    <source>
        <strain evidence="1">7293</strain>
    </source>
</reference>
<evidence type="ECO:0000313" key="2">
    <source>
        <dbReference type="Proteomes" id="UP000823615"/>
    </source>
</evidence>
<dbReference type="Pfam" id="PF06245">
    <property type="entry name" value="DUF1015"/>
    <property type="match status" value="1"/>
</dbReference>
<proteinExistence type="predicted"/>
<dbReference type="PANTHER" id="PTHR36454:SF1">
    <property type="entry name" value="DUF1015 DOMAIN-CONTAINING PROTEIN"/>
    <property type="match status" value="1"/>
</dbReference>
<protein>
    <submittedName>
        <fullName evidence="1">DUF1015 domain-containing protein</fullName>
    </submittedName>
</protein>
<dbReference type="PANTHER" id="PTHR36454">
    <property type="entry name" value="LMO2823 PROTEIN"/>
    <property type="match status" value="1"/>
</dbReference>
<accession>A0A9D9DZT9</accession>
<name>A0A9D9DZT9_9SPIO</name>